<accession>A0A165NKU5</accession>
<dbReference type="AlphaFoldDB" id="A0A165NKU5"/>
<evidence type="ECO:0000313" key="3">
    <source>
        <dbReference type="Proteomes" id="UP000076761"/>
    </source>
</evidence>
<name>A0A165NKU5_9AGAM</name>
<dbReference type="InParanoid" id="A0A165NKU5"/>
<dbReference type="OrthoDB" id="4230923at2759"/>
<feature type="compositionally biased region" description="Polar residues" evidence="1">
    <location>
        <begin position="20"/>
        <end position="29"/>
    </location>
</feature>
<evidence type="ECO:0000313" key="2">
    <source>
        <dbReference type="EMBL" id="KZT19786.1"/>
    </source>
</evidence>
<dbReference type="Proteomes" id="UP000076761">
    <property type="component" value="Unassembled WGS sequence"/>
</dbReference>
<protein>
    <submittedName>
        <fullName evidence="2">Uncharacterized protein</fullName>
    </submittedName>
</protein>
<reference evidence="2 3" key="1">
    <citation type="journal article" date="2016" name="Mol. Biol. Evol.">
        <title>Comparative Genomics of Early-Diverging Mushroom-Forming Fungi Provides Insights into the Origins of Lignocellulose Decay Capabilities.</title>
        <authorList>
            <person name="Nagy L.G."/>
            <person name="Riley R."/>
            <person name="Tritt A."/>
            <person name="Adam C."/>
            <person name="Daum C."/>
            <person name="Floudas D."/>
            <person name="Sun H."/>
            <person name="Yadav J.S."/>
            <person name="Pangilinan J."/>
            <person name="Larsson K.H."/>
            <person name="Matsuura K."/>
            <person name="Barry K."/>
            <person name="Labutti K."/>
            <person name="Kuo R."/>
            <person name="Ohm R.A."/>
            <person name="Bhattacharya S.S."/>
            <person name="Shirouzu T."/>
            <person name="Yoshinaga Y."/>
            <person name="Martin F.M."/>
            <person name="Grigoriev I.V."/>
            <person name="Hibbett D.S."/>
        </authorList>
    </citation>
    <scope>NUCLEOTIDE SEQUENCE [LARGE SCALE GENOMIC DNA]</scope>
    <source>
        <strain evidence="2 3">HHB14362 ss-1</strain>
    </source>
</reference>
<organism evidence="2 3">
    <name type="scientific">Neolentinus lepideus HHB14362 ss-1</name>
    <dbReference type="NCBI Taxonomy" id="1314782"/>
    <lineage>
        <taxon>Eukaryota</taxon>
        <taxon>Fungi</taxon>
        <taxon>Dikarya</taxon>
        <taxon>Basidiomycota</taxon>
        <taxon>Agaricomycotina</taxon>
        <taxon>Agaricomycetes</taxon>
        <taxon>Gloeophyllales</taxon>
        <taxon>Gloeophyllaceae</taxon>
        <taxon>Neolentinus</taxon>
    </lineage>
</organism>
<keyword evidence="3" id="KW-1185">Reference proteome</keyword>
<feature type="region of interest" description="Disordered" evidence="1">
    <location>
        <begin position="1"/>
        <end position="29"/>
    </location>
</feature>
<dbReference type="EMBL" id="KV425633">
    <property type="protein sequence ID" value="KZT19786.1"/>
    <property type="molecule type" value="Genomic_DNA"/>
</dbReference>
<gene>
    <name evidence="2" type="ORF">NEOLEDRAFT_1151759</name>
</gene>
<proteinExistence type="predicted"/>
<evidence type="ECO:0000256" key="1">
    <source>
        <dbReference type="SAM" id="MobiDB-lite"/>
    </source>
</evidence>
<sequence>MSSKEPNALSAASGHPAVMTPTTQSTNRNVLIPSATGAVKDATTAREYLIKSSFALVSEELTTEKFAKILQEAVQDNLNVPSTSRQAVRAVAFLLEEATMQTLANSLCSVVMEQFQAVETAAATITTRLEEATKTLMETTETLWQETQEQQAVAAAVAPAPGTTPRDPTTARMQARVEVLTRQILIDIEDKEARTKTLSTSNTDIGD</sequence>